<comment type="similarity">
    <text evidence="1">Belongs to the monovalent cation:proton antiporter 1 (CPA1) transporter (TC 2.A.36) family.</text>
</comment>
<feature type="transmembrane region" description="Helical" evidence="2">
    <location>
        <begin position="89"/>
        <end position="114"/>
    </location>
</feature>
<accession>B7PQ64</accession>
<keyword evidence="2" id="KW-0812">Transmembrane</keyword>
<dbReference type="PANTHER" id="PTHR31102:SF1">
    <property type="entry name" value="CATION_H+ EXCHANGER DOMAIN-CONTAINING PROTEIN"/>
    <property type="match status" value="1"/>
</dbReference>
<feature type="transmembrane region" description="Helical" evidence="2">
    <location>
        <begin position="357"/>
        <end position="380"/>
    </location>
</feature>
<dbReference type="EnsemblMetazoa" id="ISCW005843-RA">
    <property type="protein sequence ID" value="ISCW005843-PA"/>
    <property type="gene ID" value="ISCW005843"/>
</dbReference>
<evidence type="ECO:0000256" key="1">
    <source>
        <dbReference type="ARBA" id="ARBA00007367"/>
    </source>
</evidence>
<feature type="transmembrane region" description="Helical" evidence="2">
    <location>
        <begin position="196"/>
        <end position="213"/>
    </location>
</feature>
<dbReference type="HOGENOM" id="CLU_018415_4_0_1"/>
<dbReference type="PaxDb" id="6945-B7PQ64"/>
<feature type="transmembrane region" description="Helical" evidence="2">
    <location>
        <begin position="280"/>
        <end position="304"/>
    </location>
</feature>
<dbReference type="VEuPathDB" id="VectorBase:ISCW005843"/>
<dbReference type="EMBL" id="ABJB010107960">
    <property type="status" value="NOT_ANNOTATED_CDS"/>
    <property type="molecule type" value="Genomic_DNA"/>
</dbReference>
<protein>
    <submittedName>
        <fullName evidence="3 4">Sodium/hydrogen exchanger NHA2, putative</fullName>
    </submittedName>
</protein>
<sequence length="397" mass="41692">LCSCAGMLITGFILRNVDAINVVRHIEPSWASDLRSMALILILIRAGLGLDATVLRNLGGACLRLTCCPCLMECAAVAVSARLLLGFPWLWGTLLGFVLGAVSPAVVVPSMLWLQSEGLGVDQGIPTLVMAAASFDDVLAITGFGVVLGIVFSKGNLAWNIAKGPLEAVVGLIFGGVVGGLLWFLPSAQSGQRTTLRPVLLLLAGLCVMFAARRVEFGGSGPLGCIAVAFVAAFRWNKDQHGAASASETCALLWEVFQPILFGLIGSEVQIKDVASDSTLLGLGVLGISLTLRMTTSFLVVYGASLSLKERLFVAIAWLPKATVQVSSGDVGLDEPNKIQVPVNCRFLFFSRPKTQVLTVAVLSILVTAPIGAAAIALSAPRLLQRSARSLDPAKGR</sequence>
<proteinExistence type="inferred from homology"/>
<name>B7PQ64_IXOSC</name>
<keyword evidence="2" id="KW-0472">Membrane</keyword>
<dbReference type="EMBL" id="ABJB010063029">
    <property type="status" value="NOT_ANNOTATED_CDS"/>
    <property type="molecule type" value="Genomic_DNA"/>
</dbReference>
<dbReference type="EMBL" id="ABJB010689853">
    <property type="status" value="NOT_ANNOTATED_CDS"/>
    <property type="molecule type" value="Genomic_DNA"/>
</dbReference>
<organism>
    <name type="scientific">Ixodes scapularis</name>
    <name type="common">Black-legged tick</name>
    <name type="synonym">Deer tick</name>
    <dbReference type="NCBI Taxonomy" id="6945"/>
    <lineage>
        <taxon>Eukaryota</taxon>
        <taxon>Metazoa</taxon>
        <taxon>Ecdysozoa</taxon>
        <taxon>Arthropoda</taxon>
        <taxon>Chelicerata</taxon>
        <taxon>Arachnida</taxon>
        <taxon>Acari</taxon>
        <taxon>Parasitiformes</taxon>
        <taxon>Ixodida</taxon>
        <taxon>Ixodoidea</taxon>
        <taxon>Ixodidae</taxon>
        <taxon>Ixodinae</taxon>
        <taxon>Ixodes</taxon>
    </lineage>
</organism>
<feature type="transmembrane region" description="Helical" evidence="2">
    <location>
        <begin position="164"/>
        <end position="184"/>
    </location>
</feature>
<dbReference type="AlphaFoldDB" id="B7PQ64"/>
<feature type="transmembrane region" description="Helical" evidence="2">
    <location>
        <begin position="219"/>
        <end position="236"/>
    </location>
</feature>
<dbReference type="InterPro" id="IPR051843">
    <property type="entry name" value="CPA1_transporter"/>
</dbReference>
<evidence type="ECO:0000313" key="3">
    <source>
        <dbReference type="EMBL" id="EEC08736.1"/>
    </source>
</evidence>
<keyword evidence="2" id="KW-1133">Transmembrane helix</keyword>
<dbReference type="GO" id="GO:0098662">
    <property type="term" value="P:inorganic cation transmembrane transport"/>
    <property type="evidence" value="ECO:0000318"/>
    <property type="project" value="GO_Central"/>
</dbReference>
<feature type="non-terminal residue" evidence="3">
    <location>
        <position position="397"/>
    </location>
</feature>
<dbReference type="EMBL" id="DS762878">
    <property type="protein sequence ID" value="EEC08736.1"/>
    <property type="molecule type" value="Genomic_DNA"/>
</dbReference>
<feature type="non-terminal residue" evidence="3">
    <location>
        <position position="1"/>
    </location>
</feature>
<reference evidence="4" key="2">
    <citation type="submission" date="2020-05" db="UniProtKB">
        <authorList>
            <consortium name="EnsemblMetazoa"/>
        </authorList>
    </citation>
    <scope>IDENTIFICATION</scope>
    <source>
        <strain evidence="4">wikel</strain>
    </source>
</reference>
<reference evidence="3 5" key="1">
    <citation type="submission" date="2008-03" db="EMBL/GenBank/DDBJ databases">
        <title>Annotation of Ixodes scapularis.</title>
        <authorList>
            <consortium name="Ixodes scapularis Genome Project Consortium"/>
            <person name="Caler E."/>
            <person name="Hannick L.I."/>
            <person name="Bidwell S."/>
            <person name="Joardar V."/>
            <person name="Thiagarajan M."/>
            <person name="Amedeo P."/>
            <person name="Galinsky K.J."/>
            <person name="Schobel S."/>
            <person name="Inman J."/>
            <person name="Hostetler J."/>
            <person name="Miller J."/>
            <person name="Hammond M."/>
            <person name="Megy K."/>
            <person name="Lawson D."/>
            <person name="Kodira C."/>
            <person name="Sutton G."/>
            <person name="Meyer J."/>
            <person name="Hill C.A."/>
            <person name="Birren B."/>
            <person name="Nene V."/>
            <person name="Collins F."/>
            <person name="Alarcon-Chaidez F."/>
            <person name="Wikel S."/>
            <person name="Strausberg R."/>
        </authorList>
    </citation>
    <scope>NUCLEOTIDE SEQUENCE [LARGE SCALE GENOMIC DNA]</scope>
    <source>
        <strain evidence="5">Wikel</strain>
        <strain evidence="3">Wikel colony</strain>
    </source>
</reference>
<evidence type="ECO:0000256" key="2">
    <source>
        <dbReference type="SAM" id="Phobius"/>
    </source>
</evidence>
<evidence type="ECO:0000313" key="4">
    <source>
        <dbReference type="EnsemblMetazoa" id="ISCW005843-PA"/>
    </source>
</evidence>
<gene>
    <name evidence="3" type="ORF">IscW_ISCW005843</name>
</gene>
<feature type="transmembrane region" description="Helical" evidence="2">
    <location>
        <begin position="126"/>
        <end position="152"/>
    </location>
</feature>
<dbReference type="InterPro" id="IPR038770">
    <property type="entry name" value="Na+/solute_symporter_sf"/>
</dbReference>
<dbReference type="EMBL" id="ABJB010228731">
    <property type="status" value="NOT_ANNOTATED_CDS"/>
    <property type="molecule type" value="Genomic_DNA"/>
</dbReference>
<dbReference type="OrthoDB" id="423807at2759"/>
<dbReference type="VEuPathDB" id="VectorBase:ISCP_021272"/>
<dbReference type="STRING" id="6945.B7PQ64"/>
<dbReference type="VEuPathDB" id="VectorBase:ISCI005843"/>
<evidence type="ECO:0000313" key="5">
    <source>
        <dbReference type="Proteomes" id="UP000001555"/>
    </source>
</evidence>
<keyword evidence="5" id="KW-1185">Reference proteome</keyword>
<dbReference type="Gene3D" id="1.20.1530.20">
    <property type="match status" value="1"/>
</dbReference>
<dbReference type="Proteomes" id="UP000001555">
    <property type="component" value="Unassembled WGS sequence"/>
</dbReference>
<dbReference type="PANTHER" id="PTHR31102">
    <property type="match status" value="1"/>
</dbReference>